<dbReference type="SUPFAM" id="SSF53335">
    <property type="entry name" value="S-adenosyl-L-methionine-dependent methyltransferases"/>
    <property type="match status" value="1"/>
</dbReference>
<evidence type="ECO:0000256" key="1">
    <source>
        <dbReference type="ARBA" id="ARBA00022603"/>
    </source>
</evidence>
<gene>
    <name evidence="4" type="ORF">K9V48_27340</name>
</gene>
<reference evidence="4" key="1">
    <citation type="submission" date="2024-05" db="EMBL/GenBank/DDBJ databases">
        <title>Metabacillus sp. nov., isolated from the rhizosphere soil of tomato plants.</title>
        <authorList>
            <person name="Ma R."/>
        </authorList>
    </citation>
    <scope>NUCLEOTIDE SEQUENCE</scope>
    <source>
        <strain evidence="4">DBTR6</strain>
    </source>
</reference>
<dbReference type="Gene3D" id="3.40.50.150">
    <property type="entry name" value="Vaccinia Virus protein VP39"/>
    <property type="match status" value="1"/>
</dbReference>
<sequence>MKKTNDYIDVVFHKQDALLEVVLSSIKENGMRSMSVSPSSGKLLTMLVSISGAKNVLEIGALGGYSGICLARGFGGEGKLTSLELMESYAELAHQNLSKAGFGEQVSYMTGEALQSLEKLVGENKQFDFFFIDADKGNYENYLEYCIRLAEPGSLIVTDNVLAGGSVVDENAKQKKYTELMKNFNETVANHPQLESLLLPIGDGMTISTVKK</sequence>
<dbReference type="PROSITE" id="PS51682">
    <property type="entry name" value="SAM_OMT_I"/>
    <property type="match status" value="1"/>
</dbReference>
<proteinExistence type="predicted"/>
<organism evidence="4 5">
    <name type="scientific">Metabacillus rhizolycopersici</name>
    <dbReference type="NCBI Taxonomy" id="2875709"/>
    <lineage>
        <taxon>Bacteria</taxon>
        <taxon>Bacillati</taxon>
        <taxon>Bacillota</taxon>
        <taxon>Bacilli</taxon>
        <taxon>Bacillales</taxon>
        <taxon>Bacillaceae</taxon>
        <taxon>Metabacillus</taxon>
    </lineage>
</organism>
<evidence type="ECO:0000256" key="3">
    <source>
        <dbReference type="ARBA" id="ARBA00022691"/>
    </source>
</evidence>
<dbReference type="RefSeq" id="WP_224142221.1">
    <property type="nucleotide sequence ID" value="NZ_JAIQUM010000162.1"/>
</dbReference>
<dbReference type="InterPro" id="IPR050362">
    <property type="entry name" value="Cation-dep_OMT"/>
</dbReference>
<evidence type="ECO:0000256" key="2">
    <source>
        <dbReference type="ARBA" id="ARBA00022679"/>
    </source>
</evidence>
<keyword evidence="5" id="KW-1185">Reference proteome</keyword>
<dbReference type="PANTHER" id="PTHR10509">
    <property type="entry name" value="O-METHYLTRANSFERASE-RELATED"/>
    <property type="match status" value="1"/>
</dbReference>
<dbReference type="EMBL" id="JAIQUM010000162">
    <property type="protein sequence ID" value="MBZ5753821.1"/>
    <property type="molecule type" value="Genomic_DNA"/>
</dbReference>
<keyword evidence="3" id="KW-0949">S-adenosyl-L-methionine</keyword>
<keyword evidence="1" id="KW-0489">Methyltransferase</keyword>
<dbReference type="Proteomes" id="UP001165287">
    <property type="component" value="Unassembled WGS sequence"/>
</dbReference>
<keyword evidence="2" id="KW-0808">Transferase</keyword>
<dbReference type="Pfam" id="PF01596">
    <property type="entry name" value="Methyltransf_3"/>
    <property type="match status" value="1"/>
</dbReference>
<dbReference type="InterPro" id="IPR002935">
    <property type="entry name" value="SAM_O-MeTrfase"/>
</dbReference>
<evidence type="ECO:0000313" key="4">
    <source>
        <dbReference type="EMBL" id="MBZ5753821.1"/>
    </source>
</evidence>
<accession>A0ABS7V0B5</accession>
<dbReference type="PANTHER" id="PTHR10509:SF14">
    <property type="entry name" value="CAFFEOYL-COA O-METHYLTRANSFERASE 3-RELATED"/>
    <property type="match status" value="1"/>
</dbReference>
<protein>
    <submittedName>
        <fullName evidence="4">O-methyltransferase</fullName>
    </submittedName>
</protein>
<dbReference type="InterPro" id="IPR029063">
    <property type="entry name" value="SAM-dependent_MTases_sf"/>
</dbReference>
<name>A0ABS7V0B5_9BACI</name>
<comment type="caution">
    <text evidence="4">The sequence shown here is derived from an EMBL/GenBank/DDBJ whole genome shotgun (WGS) entry which is preliminary data.</text>
</comment>
<evidence type="ECO:0000313" key="5">
    <source>
        <dbReference type="Proteomes" id="UP001165287"/>
    </source>
</evidence>